<organism evidence="2 3">
    <name type="scientific">Clostridium frigoriphilum</name>
    <dbReference type="NCBI Taxonomy" id="443253"/>
    <lineage>
        <taxon>Bacteria</taxon>
        <taxon>Bacillati</taxon>
        <taxon>Bacillota</taxon>
        <taxon>Clostridia</taxon>
        <taxon>Eubacteriales</taxon>
        <taxon>Clostridiaceae</taxon>
        <taxon>Clostridium</taxon>
    </lineage>
</organism>
<proteinExistence type="predicted"/>
<feature type="transmembrane region" description="Helical" evidence="1">
    <location>
        <begin position="74"/>
        <end position="93"/>
    </location>
</feature>
<gene>
    <name evidence="2" type="ORF">SJI18_06560</name>
</gene>
<evidence type="ECO:0000256" key="1">
    <source>
        <dbReference type="SAM" id="Phobius"/>
    </source>
</evidence>
<dbReference type="RefSeq" id="WP_216254734.1">
    <property type="nucleotide sequence ID" value="NZ_JAZHFS010000004.1"/>
</dbReference>
<keyword evidence="3" id="KW-1185">Reference proteome</keyword>
<feature type="transmembrane region" description="Helical" evidence="1">
    <location>
        <begin position="41"/>
        <end position="62"/>
    </location>
</feature>
<evidence type="ECO:0000313" key="2">
    <source>
        <dbReference type="EMBL" id="MEF2111970.1"/>
    </source>
</evidence>
<comment type="caution">
    <text evidence="2">The sequence shown here is derived from an EMBL/GenBank/DDBJ whole genome shotgun (WGS) entry which is preliminary data.</text>
</comment>
<protein>
    <submittedName>
        <fullName evidence="2">Uncharacterized protein</fullName>
    </submittedName>
</protein>
<dbReference type="Proteomes" id="UP001498469">
    <property type="component" value="Unassembled WGS sequence"/>
</dbReference>
<keyword evidence="1" id="KW-1133">Transmembrane helix</keyword>
<name>A0ABU7UKS3_9CLOT</name>
<accession>A0ABU7UKS3</accession>
<keyword evidence="1" id="KW-0472">Membrane</keyword>
<evidence type="ECO:0000313" key="3">
    <source>
        <dbReference type="Proteomes" id="UP001498469"/>
    </source>
</evidence>
<keyword evidence="1" id="KW-0812">Transmembrane</keyword>
<dbReference type="EMBL" id="JAZHFS010000004">
    <property type="protein sequence ID" value="MEF2111970.1"/>
    <property type="molecule type" value="Genomic_DNA"/>
</dbReference>
<reference evidence="2 3" key="1">
    <citation type="submission" date="2023-11" db="EMBL/GenBank/DDBJ databases">
        <title>Draft genome sequence of a psychrophilic Clostridium strain from permafrost water brine.</title>
        <authorList>
            <person name="Shcherbakova V.A."/>
            <person name="Trubitsyn V.E."/>
            <person name="Zakharyuk A.G."/>
        </authorList>
    </citation>
    <scope>NUCLEOTIDE SEQUENCE [LARGE SCALE GENOMIC DNA]</scope>
    <source>
        <strain evidence="2 3">14F</strain>
    </source>
</reference>
<sequence length="172" mass="20729">MKRLKVIDDNYGMISLNCRKIHNENYYEFLKSKGCVWLMNYFYGTVFIEMIFGIFCIYKIVTVLKLFRTERKKIYLILIIILVPVVGSLFYNITLPKIKDIKYALNEKLLVYEGTVQKTYMTGWPNSFILDGKEYQYNPWKFKPIEKSRYKLYYLPSSKFVVRYEKNNNFSD</sequence>